<proteinExistence type="predicted"/>
<gene>
    <name evidence="1" type="ORF">LEP1GSC067_1742</name>
</gene>
<dbReference type="Proteomes" id="UP000011754">
    <property type="component" value="Unassembled WGS sequence"/>
</dbReference>
<organism evidence="1 2">
    <name type="scientific">Leptospira interrogans serovar Lora str. TE 1992</name>
    <dbReference type="NCBI Taxonomy" id="1193028"/>
    <lineage>
        <taxon>Bacteria</taxon>
        <taxon>Pseudomonadati</taxon>
        <taxon>Spirochaetota</taxon>
        <taxon>Spirochaetia</taxon>
        <taxon>Leptospirales</taxon>
        <taxon>Leptospiraceae</taxon>
        <taxon>Leptospira</taxon>
    </lineage>
</organism>
<dbReference type="EMBL" id="AKWW02000019">
    <property type="protein sequence ID" value="EMF43998.1"/>
    <property type="molecule type" value="Genomic_DNA"/>
</dbReference>
<sequence>MPRSQAILIIKFTATTTTQNAIHRKRLLNDSENSANAFKDLHSGVVAPEFLFVPFSYSEFKFTIV</sequence>
<evidence type="ECO:0000313" key="1">
    <source>
        <dbReference type="EMBL" id="EMF43998.1"/>
    </source>
</evidence>
<comment type="caution">
    <text evidence="1">The sequence shown here is derived from an EMBL/GenBank/DDBJ whole genome shotgun (WGS) entry which is preliminary data.</text>
</comment>
<evidence type="ECO:0000313" key="2">
    <source>
        <dbReference type="Proteomes" id="UP000011754"/>
    </source>
</evidence>
<dbReference type="AlphaFoldDB" id="M3DS40"/>
<accession>M3DS40</accession>
<reference evidence="1 2" key="1">
    <citation type="submission" date="2013-01" db="EMBL/GenBank/DDBJ databases">
        <authorList>
            <person name="Harkins D.M."/>
            <person name="Durkin A.S."/>
            <person name="Brinkac L.M."/>
            <person name="Haft D.H."/>
            <person name="Selengut J.D."/>
            <person name="Sanka R."/>
            <person name="DePew J."/>
            <person name="Purushe J."/>
            <person name="Hartskeerl R.A."/>
            <person name="Ahmed A."/>
            <person name="van der Linden H."/>
            <person name="Goris M.G.A."/>
            <person name="Vinetz J.M."/>
            <person name="Sutton G.G."/>
            <person name="Nierman W.C."/>
            <person name="Fouts D.E."/>
        </authorList>
    </citation>
    <scope>NUCLEOTIDE SEQUENCE [LARGE SCALE GENOMIC DNA]</scope>
    <source>
        <strain evidence="1 2">TE 1992</strain>
    </source>
</reference>
<name>M3DS40_LEPIR</name>
<protein>
    <submittedName>
        <fullName evidence="1">Uncharacterized protein</fullName>
    </submittedName>
</protein>